<feature type="region of interest" description="Disordered" evidence="1">
    <location>
        <begin position="115"/>
        <end position="137"/>
    </location>
</feature>
<organism evidence="2 3">
    <name type="scientific">Panagrolaimus superbus</name>
    <dbReference type="NCBI Taxonomy" id="310955"/>
    <lineage>
        <taxon>Eukaryota</taxon>
        <taxon>Metazoa</taxon>
        <taxon>Ecdysozoa</taxon>
        <taxon>Nematoda</taxon>
        <taxon>Chromadorea</taxon>
        <taxon>Rhabditida</taxon>
        <taxon>Tylenchina</taxon>
        <taxon>Panagrolaimomorpha</taxon>
        <taxon>Panagrolaimoidea</taxon>
        <taxon>Panagrolaimidae</taxon>
        <taxon>Panagrolaimus</taxon>
    </lineage>
</organism>
<keyword evidence="2" id="KW-1185">Reference proteome</keyword>
<name>A0A914YTM6_9BILA</name>
<sequence length="137" mass="14830">MHHAHGLTAVLVSGLRGERQAGLLGHRQRVHVRTQGDLWAWPAALDDRHHAVMGDAGLRLQAHRAQALGDLGRGARLAVGQLRMLMEVPAPFDHLGLQPLRGGGHLRALPILGVGKGRQGQQQGGQQQRTAHRNLHS</sequence>
<reference evidence="3" key="1">
    <citation type="submission" date="2022-11" db="UniProtKB">
        <authorList>
            <consortium name="WormBaseParasite"/>
        </authorList>
    </citation>
    <scope>IDENTIFICATION</scope>
</reference>
<evidence type="ECO:0000313" key="2">
    <source>
        <dbReference type="Proteomes" id="UP000887577"/>
    </source>
</evidence>
<proteinExistence type="predicted"/>
<evidence type="ECO:0000313" key="3">
    <source>
        <dbReference type="WBParaSite" id="PSU_v2.g20799.t1"/>
    </source>
</evidence>
<feature type="compositionally biased region" description="Low complexity" evidence="1">
    <location>
        <begin position="119"/>
        <end position="129"/>
    </location>
</feature>
<dbReference type="AlphaFoldDB" id="A0A914YTM6"/>
<accession>A0A914YTM6</accession>
<dbReference type="Proteomes" id="UP000887577">
    <property type="component" value="Unplaced"/>
</dbReference>
<dbReference type="WBParaSite" id="PSU_v2.g20799.t1">
    <property type="protein sequence ID" value="PSU_v2.g20799.t1"/>
    <property type="gene ID" value="PSU_v2.g20799"/>
</dbReference>
<protein>
    <submittedName>
        <fullName evidence="3">Uncharacterized protein</fullName>
    </submittedName>
</protein>
<evidence type="ECO:0000256" key="1">
    <source>
        <dbReference type="SAM" id="MobiDB-lite"/>
    </source>
</evidence>